<dbReference type="SUPFAM" id="SSF57959">
    <property type="entry name" value="Leucine zipper domain"/>
    <property type="match status" value="1"/>
</dbReference>
<dbReference type="InterPro" id="IPR046347">
    <property type="entry name" value="bZIP_sf"/>
</dbReference>
<reference evidence="3" key="1">
    <citation type="submission" date="2023-07" db="EMBL/GenBank/DDBJ databases">
        <authorList>
            <consortium name="AG Swart"/>
            <person name="Singh M."/>
            <person name="Singh A."/>
            <person name="Seah K."/>
            <person name="Emmerich C."/>
        </authorList>
    </citation>
    <scope>NUCLEOTIDE SEQUENCE</scope>
    <source>
        <strain evidence="3">DP1</strain>
    </source>
</reference>
<dbReference type="EMBL" id="CAMPGE010011842">
    <property type="protein sequence ID" value="CAI2370644.1"/>
    <property type="molecule type" value="Genomic_DNA"/>
</dbReference>
<evidence type="ECO:0000313" key="3">
    <source>
        <dbReference type="EMBL" id="CAI2370644.1"/>
    </source>
</evidence>
<feature type="compositionally biased region" description="Basic residues" evidence="1">
    <location>
        <begin position="17"/>
        <end position="35"/>
    </location>
</feature>
<dbReference type="PROSITE" id="PS50217">
    <property type="entry name" value="BZIP"/>
    <property type="match status" value="1"/>
</dbReference>
<evidence type="ECO:0000259" key="2">
    <source>
        <dbReference type="PROSITE" id="PS50217"/>
    </source>
</evidence>
<feature type="region of interest" description="Disordered" evidence="1">
    <location>
        <begin position="1"/>
        <end position="35"/>
    </location>
</feature>
<accession>A0AAD1XBX4</accession>
<evidence type="ECO:0000313" key="4">
    <source>
        <dbReference type="Proteomes" id="UP001295684"/>
    </source>
</evidence>
<name>A0AAD1XBX4_EUPCR</name>
<organism evidence="3 4">
    <name type="scientific">Euplotes crassus</name>
    <dbReference type="NCBI Taxonomy" id="5936"/>
    <lineage>
        <taxon>Eukaryota</taxon>
        <taxon>Sar</taxon>
        <taxon>Alveolata</taxon>
        <taxon>Ciliophora</taxon>
        <taxon>Intramacronucleata</taxon>
        <taxon>Spirotrichea</taxon>
        <taxon>Hypotrichia</taxon>
        <taxon>Euplotida</taxon>
        <taxon>Euplotidae</taxon>
        <taxon>Moneuplotes</taxon>
    </lineage>
</organism>
<feature type="compositionally biased region" description="Basic and acidic residues" evidence="1">
    <location>
        <begin position="1"/>
        <end position="16"/>
    </location>
</feature>
<protein>
    <recommendedName>
        <fullName evidence="2">BZIP domain-containing protein</fullName>
    </recommendedName>
</protein>
<evidence type="ECO:0000256" key="1">
    <source>
        <dbReference type="SAM" id="MobiDB-lite"/>
    </source>
</evidence>
<dbReference type="Gene3D" id="1.20.5.170">
    <property type="match status" value="1"/>
</dbReference>
<keyword evidence="4" id="KW-1185">Reference proteome</keyword>
<dbReference type="InterPro" id="IPR004827">
    <property type="entry name" value="bZIP"/>
</dbReference>
<dbReference type="AlphaFoldDB" id="A0AAD1XBX4"/>
<sequence>MEKKDNRSEHNSSSKESHKKNSKTRSREHRERKKAYISKLEQRIENLEQENGDLKEQIKVLKSLPLPPASVSSVSYITKGIKKFENPLFEHEDFMYNKMSHILIKNPEQARYSQLEQGWDHITDYSDERINYIKDLFKKILDNMVNLESKCTIACLKNNKPSEILRKARTPNKRDKYSAKSTQGDLKSIDIGDIFYKGPFSQGFINFLTKDGKKLLPIYKTISKLAKKLTCLRNELLNAYCDFKTIYEESKDHLNYNKQDIANLYKALQKIQEMKLLTNERVYGIPVKKHKRKKYSEGEMTE</sequence>
<dbReference type="GO" id="GO:0003700">
    <property type="term" value="F:DNA-binding transcription factor activity"/>
    <property type="evidence" value="ECO:0007669"/>
    <property type="project" value="InterPro"/>
</dbReference>
<comment type="caution">
    <text evidence="3">The sequence shown here is derived from an EMBL/GenBank/DDBJ whole genome shotgun (WGS) entry which is preliminary data.</text>
</comment>
<gene>
    <name evidence="3" type="ORF">ECRASSUSDP1_LOCUS11961</name>
</gene>
<proteinExistence type="predicted"/>
<feature type="domain" description="BZIP" evidence="2">
    <location>
        <begin position="12"/>
        <end position="62"/>
    </location>
</feature>
<dbReference type="Proteomes" id="UP001295684">
    <property type="component" value="Unassembled WGS sequence"/>
</dbReference>
<dbReference type="Pfam" id="PF00170">
    <property type="entry name" value="bZIP_1"/>
    <property type="match status" value="1"/>
</dbReference>